<protein>
    <submittedName>
        <fullName evidence="1">Uncharacterized protein</fullName>
    </submittedName>
</protein>
<feature type="non-terminal residue" evidence="1">
    <location>
        <position position="1"/>
    </location>
</feature>
<accession>A0ABW3MSQ0</accession>
<feature type="non-terminal residue" evidence="1">
    <location>
        <position position="176"/>
    </location>
</feature>
<proteinExistence type="predicted"/>
<sequence>QTWHRVGVRDPLAAAQWSAAGVTPSTVGEWVAANIRSSEAVRWNEFGFDLTAARDAVKKGQTPESVFQQRTATASASASSIGGMARVSRMHGEYKKFLDGGVPHNVLSGYFTANWTDDEALAWAKVGIHAADARVWIRLGMHPSEVNGLSDPITVIEEWWRAGIPFDELSDWLGAG</sequence>
<dbReference type="Proteomes" id="UP001597045">
    <property type="component" value="Unassembled WGS sequence"/>
</dbReference>
<comment type="caution">
    <text evidence="1">The sequence shown here is derived from an EMBL/GenBank/DDBJ whole genome shotgun (WGS) entry which is preliminary data.</text>
</comment>
<organism evidence="1 2">
    <name type="scientific">Kibdelosporangium lantanae</name>
    <dbReference type="NCBI Taxonomy" id="1497396"/>
    <lineage>
        <taxon>Bacteria</taxon>
        <taxon>Bacillati</taxon>
        <taxon>Actinomycetota</taxon>
        <taxon>Actinomycetes</taxon>
        <taxon>Pseudonocardiales</taxon>
        <taxon>Pseudonocardiaceae</taxon>
        <taxon>Kibdelosporangium</taxon>
    </lineage>
</organism>
<evidence type="ECO:0000313" key="2">
    <source>
        <dbReference type="Proteomes" id="UP001597045"/>
    </source>
</evidence>
<evidence type="ECO:0000313" key="1">
    <source>
        <dbReference type="EMBL" id="MFD1052419.1"/>
    </source>
</evidence>
<name>A0ABW3MSQ0_9PSEU</name>
<dbReference type="EMBL" id="JBHTIS010004402">
    <property type="protein sequence ID" value="MFD1052419.1"/>
    <property type="molecule type" value="Genomic_DNA"/>
</dbReference>
<gene>
    <name evidence="1" type="ORF">ACFQ1S_45960</name>
</gene>
<keyword evidence="2" id="KW-1185">Reference proteome</keyword>
<reference evidence="2" key="1">
    <citation type="journal article" date="2019" name="Int. J. Syst. Evol. Microbiol.">
        <title>The Global Catalogue of Microorganisms (GCM) 10K type strain sequencing project: providing services to taxonomists for standard genome sequencing and annotation.</title>
        <authorList>
            <consortium name="The Broad Institute Genomics Platform"/>
            <consortium name="The Broad Institute Genome Sequencing Center for Infectious Disease"/>
            <person name="Wu L."/>
            <person name="Ma J."/>
        </authorList>
    </citation>
    <scope>NUCLEOTIDE SEQUENCE [LARGE SCALE GENOMIC DNA]</scope>
    <source>
        <strain evidence="2">JCM 31486</strain>
    </source>
</reference>